<reference evidence="1 2" key="1">
    <citation type="journal article" date="2023" name="bioRxiv">
        <title>Conserved and derived expression patterns and positive selection on dental genes reveal complex evolutionary context of ever-growing rodent molars.</title>
        <authorList>
            <person name="Calamari Z.T."/>
            <person name="Song A."/>
            <person name="Cohen E."/>
            <person name="Akter M."/>
            <person name="Roy R.D."/>
            <person name="Hallikas O."/>
            <person name="Christensen M.M."/>
            <person name="Li P."/>
            <person name="Marangoni P."/>
            <person name="Jernvall J."/>
            <person name="Klein O.D."/>
        </authorList>
    </citation>
    <scope>NUCLEOTIDE SEQUENCE [LARGE SCALE GENOMIC DNA]</scope>
    <source>
        <strain evidence="1">V071</strain>
    </source>
</reference>
<organism evidence="1 2">
    <name type="scientific">Myodes glareolus</name>
    <name type="common">Bank vole</name>
    <name type="synonym">Clethrionomys glareolus</name>
    <dbReference type="NCBI Taxonomy" id="447135"/>
    <lineage>
        <taxon>Eukaryota</taxon>
        <taxon>Metazoa</taxon>
        <taxon>Chordata</taxon>
        <taxon>Craniata</taxon>
        <taxon>Vertebrata</taxon>
        <taxon>Euteleostomi</taxon>
        <taxon>Mammalia</taxon>
        <taxon>Eutheria</taxon>
        <taxon>Euarchontoglires</taxon>
        <taxon>Glires</taxon>
        <taxon>Rodentia</taxon>
        <taxon>Myomorpha</taxon>
        <taxon>Muroidea</taxon>
        <taxon>Cricetidae</taxon>
        <taxon>Arvicolinae</taxon>
        <taxon>Myodes</taxon>
    </lineage>
</organism>
<dbReference type="AlphaFoldDB" id="A0AAW0K5H1"/>
<proteinExistence type="predicted"/>
<sequence>MRQKNLLHVLTALRKRTLKSPESVESADRPLSVKGSLAEARRDSRLLENRDQVGRWMPGSSSCSFLADPQEVAWLIKLKFLLLSSCDLGMFRAAGLLISLLLLSQCCSLGARGCSGHPWGTAREVISESPQRVLENMKSRQRFTPRLVCNLVNICRVLYKRLLTTLSACSLDSQGSRRHFEEQRLQDDV</sequence>
<dbReference type="Proteomes" id="UP001488838">
    <property type="component" value="Unassembled WGS sequence"/>
</dbReference>
<accession>A0AAW0K5H1</accession>
<dbReference type="EMBL" id="JBBHLL010000004">
    <property type="protein sequence ID" value="KAK7834453.1"/>
    <property type="molecule type" value="Genomic_DNA"/>
</dbReference>
<name>A0AAW0K5H1_MYOGA</name>
<keyword evidence="2" id="KW-1185">Reference proteome</keyword>
<protein>
    <submittedName>
        <fullName evidence="1">Uncharacterized protein</fullName>
    </submittedName>
</protein>
<evidence type="ECO:0000313" key="1">
    <source>
        <dbReference type="EMBL" id="KAK7834453.1"/>
    </source>
</evidence>
<gene>
    <name evidence="1" type="ORF">U0070_017639</name>
</gene>
<comment type="caution">
    <text evidence="1">The sequence shown here is derived from an EMBL/GenBank/DDBJ whole genome shotgun (WGS) entry which is preliminary data.</text>
</comment>
<evidence type="ECO:0000313" key="2">
    <source>
        <dbReference type="Proteomes" id="UP001488838"/>
    </source>
</evidence>